<dbReference type="PANTHER" id="PTHR32071">
    <property type="entry name" value="TRANSCRIPTIONAL REGULATORY PROTEIN"/>
    <property type="match status" value="1"/>
</dbReference>
<dbReference type="Gene3D" id="3.40.50.2300">
    <property type="match status" value="1"/>
</dbReference>
<dbReference type="EMBL" id="QVLX01000002">
    <property type="protein sequence ID" value="RGE88766.1"/>
    <property type="molecule type" value="Genomic_DNA"/>
</dbReference>
<dbReference type="PRINTS" id="PR01590">
    <property type="entry name" value="HTHFIS"/>
</dbReference>
<keyword evidence="2" id="KW-0067">ATP-binding</keyword>
<dbReference type="InterPro" id="IPR003593">
    <property type="entry name" value="AAA+_ATPase"/>
</dbReference>
<dbReference type="Gene3D" id="3.40.50.300">
    <property type="entry name" value="P-loop containing nucleotide triphosphate hydrolases"/>
    <property type="match status" value="1"/>
</dbReference>
<evidence type="ECO:0000256" key="2">
    <source>
        <dbReference type="ARBA" id="ARBA00022840"/>
    </source>
</evidence>
<proteinExistence type="predicted"/>
<dbReference type="SUPFAM" id="SSF46689">
    <property type="entry name" value="Homeodomain-like"/>
    <property type="match status" value="1"/>
</dbReference>
<dbReference type="PROSITE" id="PS50045">
    <property type="entry name" value="SIGMA54_INTERACT_4"/>
    <property type="match status" value="1"/>
</dbReference>
<keyword evidence="3" id="KW-0805">Transcription regulation</keyword>
<dbReference type="Pfam" id="PF00158">
    <property type="entry name" value="Sigma54_activat"/>
    <property type="match status" value="1"/>
</dbReference>
<dbReference type="SUPFAM" id="SSF55785">
    <property type="entry name" value="PYP-like sensor domain (PAS domain)"/>
    <property type="match status" value="1"/>
</dbReference>
<dbReference type="InterPro" id="IPR009057">
    <property type="entry name" value="Homeodomain-like_sf"/>
</dbReference>
<dbReference type="SUPFAM" id="SSF52540">
    <property type="entry name" value="P-loop containing nucleoside triphosphate hydrolases"/>
    <property type="match status" value="1"/>
</dbReference>
<dbReference type="RefSeq" id="WP_117493336.1">
    <property type="nucleotide sequence ID" value="NZ_QVLX01000002.1"/>
</dbReference>
<dbReference type="OrthoDB" id="9764280at2"/>
<reference evidence="6 7" key="1">
    <citation type="submission" date="2018-08" db="EMBL/GenBank/DDBJ databases">
        <title>A genome reference for cultivated species of the human gut microbiota.</title>
        <authorList>
            <person name="Zou Y."/>
            <person name="Xue W."/>
            <person name="Luo G."/>
        </authorList>
    </citation>
    <scope>NUCLEOTIDE SEQUENCE [LARGE SCALE GENOMIC DNA]</scope>
    <source>
        <strain evidence="6 7">AF37-2AT</strain>
    </source>
</reference>
<dbReference type="Gene3D" id="3.40.50.10660">
    <property type="entry name" value="PrpR receptor domain-like"/>
    <property type="match status" value="1"/>
</dbReference>
<feature type="domain" description="Sigma-54 factor interaction" evidence="5">
    <location>
        <begin position="326"/>
        <end position="556"/>
    </location>
</feature>
<dbReference type="FunFam" id="3.40.50.300:FF:000006">
    <property type="entry name" value="DNA-binding transcriptional regulator NtrC"/>
    <property type="match status" value="1"/>
</dbReference>
<gene>
    <name evidence="6" type="ORF">DW016_04400</name>
</gene>
<dbReference type="Gene3D" id="1.10.8.60">
    <property type="match status" value="1"/>
</dbReference>
<dbReference type="GO" id="GO:0043565">
    <property type="term" value="F:sequence-specific DNA binding"/>
    <property type="evidence" value="ECO:0007669"/>
    <property type="project" value="InterPro"/>
</dbReference>
<dbReference type="Gene3D" id="1.10.10.60">
    <property type="entry name" value="Homeodomain-like"/>
    <property type="match status" value="1"/>
</dbReference>
<dbReference type="Gene3D" id="3.30.450.20">
    <property type="entry name" value="PAS domain"/>
    <property type="match status" value="1"/>
</dbReference>
<keyword evidence="7" id="KW-1185">Reference proteome</keyword>
<dbReference type="InterPro" id="IPR058031">
    <property type="entry name" value="AAA_lid_NorR"/>
</dbReference>
<dbReference type="Proteomes" id="UP000261080">
    <property type="component" value="Unassembled WGS sequence"/>
</dbReference>
<dbReference type="PANTHER" id="PTHR32071:SF57">
    <property type="entry name" value="C4-DICARBOXYLATE TRANSPORT TRANSCRIPTIONAL REGULATORY PROTEIN DCTD"/>
    <property type="match status" value="1"/>
</dbReference>
<dbReference type="InterPro" id="IPR010524">
    <property type="entry name" value="Sig_transdc_resp-reg_PrpR_N"/>
</dbReference>
<comment type="caution">
    <text evidence="6">The sequence shown here is derived from an EMBL/GenBank/DDBJ whole genome shotgun (WGS) entry which is preliminary data.</text>
</comment>
<name>A0A3E3K490_9FIRM</name>
<dbReference type="GO" id="GO:0005524">
    <property type="term" value="F:ATP binding"/>
    <property type="evidence" value="ECO:0007669"/>
    <property type="project" value="UniProtKB-KW"/>
</dbReference>
<dbReference type="SUPFAM" id="SSF159800">
    <property type="entry name" value="PrpR receptor domain-like"/>
    <property type="match status" value="1"/>
</dbReference>
<evidence type="ECO:0000256" key="4">
    <source>
        <dbReference type="ARBA" id="ARBA00023163"/>
    </source>
</evidence>
<keyword evidence="4" id="KW-0804">Transcription</keyword>
<dbReference type="Pfam" id="PF06506">
    <property type="entry name" value="PrpR_N"/>
    <property type="match status" value="1"/>
</dbReference>
<dbReference type="InterPro" id="IPR002078">
    <property type="entry name" value="Sigma_54_int"/>
</dbReference>
<dbReference type="CDD" id="cd00009">
    <property type="entry name" value="AAA"/>
    <property type="match status" value="1"/>
</dbReference>
<dbReference type="Pfam" id="PF02954">
    <property type="entry name" value="HTH_8"/>
    <property type="match status" value="1"/>
</dbReference>
<evidence type="ECO:0000259" key="5">
    <source>
        <dbReference type="PROSITE" id="PS50045"/>
    </source>
</evidence>
<organism evidence="6 7">
    <name type="scientific">Sellimonas intestinalis</name>
    <dbReference type="NCBI Taxonomy" id="1653434"/>
    <lineage>
        <taxon>Bacteria</taxon>
        <taxon>Bacillati</taxon>
        <taxon>Bacillota</taxon>
        <taxon>Clostridia</taxon>
        <taxon>Lachnospirales</taxon>
        <taxon>Lachnospiraceae</taxon>
        <taxon>Sellimonas</taxon>
    </lineage>
</organism>
<dbReference type="InterPro" id="IPR002197">
    <property type="entry name" value="HTH_Fis"/>
</dbReference>
<evidence type="ECO:0000256" key="3">
    <source>
        <dbReference type="ARBA" id="ARBA00023015"/>
    </source>
</evidence>
<keyword evidence="1" id="KW-0547">Nucleotide-binding</keyword>
<evidence type="ECO:0000313" key="6">
    <source>
        <dbReference type="EMBL" id="RGE88766.1"/>
    </source>
</evidence>
<evidence type="ECO:0000313" key="7">
    <source>
        <dbReference type="Proteomes" id="UP000261080"/>
    </source>
</evidence>
<protein>
    <submittedName>
        <fullName evidence="6">AAA family ATPase</fullName>
    </submittedName>
</protein>
<dbReference type="Pfam" id="PF25601">
    <property type="entry name" value="AAA_lid_14"/>
    <property type="match status" value="1"/>
</dbReference>
<accession>A0A3E3K490</accession>
<dbReference type="InterPro" id="IPR025662">
    <property type="entry name" value="Sigma_54_int_dom_ATP-bd_1"/>
</dbReference>
<dbReference type="GO" id="GO:0000156">
    <property type="term" value="F:phosphorelay response regulator activity"/>
    <property type="evidence" value="ECO:0007669"/>
    <property type="project" value="InterPro"/>
</dbReference>
<dbReference type="InterPro" id="IPR035965">
    <property type="entry name" value="PAS-like_dom_sf"/>
</dbReference>
<evidence type="ECO:0000256" key="1">
    <source>
        <dbReference type="ARBA" id="ARBA00022741"/>
    </source>
</evidence>
<dbReference type="SMART" id="SM00382">
    <property type="entry name" value="AAA"/>
    <property type="match status" value="1"/>
</dbReference>
<dbReference type="GO" id="GO:0006355">
    <property type="term" value="P:regulation of DNA-templated transcription"/>
    <property type="evidence" value="ECO:0007669"/>
    <property type="project" value="InterPro"/>
</dbReference>
<dbReference type="InterPro" id="IPR027417">
    <property type="entry name" value="P-loop_NTPase"/>
</dbReference>
<sequence>MFRVLLVVPYPKLEQTVKKIYKEYFRDTEFEVDIRVIQAEEIKHMPWDEAYDLVIGRGHSAAILKQKDNQVPVLEIPITGYDILRALLKSKEQYHATRIAVIVSSAQTHDETILSSILGAQVSVKTCQDFERVSEIIEDVKQNNYDAVVGGYSVTSQALRKHMNAITVETGEEAMIQILHEAARMMGTIYQEHERRKIYETITQTSKEGIIYVNGKKEIALVNKKMLQMIYTDKGLIRGKQLHEVYPFFEEKCAEAIQTKQPVYNAVQNVDNTTFTIDYVPVIVGDKAAGVVITCQTVKKIQQIESQIRKKLSEKGLVAAYTFSDMIRKSDLMESTVTIARKFAAVSSNVLIVGETGTGKELMAQSIHNASERSNGPFVAVNCAALPENLLESELFGYADGAFTGSRRGGKMGFFEQAHRGTLFLDEISEIPINFQGKLLRALQERQIRRIGDDKVVDVDTRIIAATNRNLRQMVIDHEFRQDLLYRLDVLKVYIPPLRERTADILPLFSYFLNKYNNKFGKDIAGLTPEAQKMLRNYHFEGNIRELRNIAERVSVMCEHDTIDKHLMETALYPEDVFSSSERKRTDNDSVLHEENTISPNVSIEEEQIREALRKTGGKKTRAAELLGMDRSTLWRKMKSYHIE</sequence>
<dbReference type="AlphaFoldDB" id="A0A3E3K490"/>
<dbReference type="PROSITE" id="PS00675">
    <property type="entry name" value="SIGMA54_INTERACT_1"/>
    <property type="match status" value="1"/>
</dbReference>